<proteinExistence type="predicted"/>
<dbReference type="Gene3D" id="3.10.450.50">
    <property type="match status" value="1"/>
</dbReference>
<reference evidence="2 3" key="1">
    <citation type="submission" date="2023-07" db="EMBL/GenBank/DDBJ databases">
        <title>Sequencing the genomes of 1000 actinobacteria strains.</title>
        <authorList>
            <person name="Klenk H.-P."/>
        </authorList>
    </citation>
    <scope>NUCLEOTIDE SEQUENCE [LARGE SCALE GENOMIC DNA]</scope>
    <source>
        <strain evidence="2 3">GD13</strain>
    </source>
</reference>
<keyword evidence="2" id="KW-0413">Isomerase</keyword>
<dbReference type="EC" id="5.3.3.1" evidence="2"/>
<protein>
    <submittedName>
        <fullName evidence="2">Steroid delta-isomerase</fullName>
        <ecNumber evidence="2">5.3.3.1</ecNumber>
    </submittedName>
</protein>
<keyword evidence="3" id="KW-1185">Reference proteome</keyword>
<accession>A0ABT9NP22</accession>
<dbReference type="GO" id="GO:0004769">
    <property type="term" value="F:steroid Delta-isomerase activity"/>
    <property type="evidence" value="ECO:0007669"/>
    <property type="project" value="UniProtKB-EC"/>
</dbReference>
<dbReference type="Proteomes" id="UP001240447">
    <property type="component" value="Unassembled WGS sequence"/>
</dbReference>
<evidence type="ECO:0000259" key="1">
    <source>
        <dbReference type="Pfam" id="PF12680"/>
    </source>
</evidence>
<evidence type="ECO:0000313" key="2">
    <source>
        <dbReference type="EMBL" id="MDP9822169.1"/>
    </source>
</evidence>
<evidence type="ECO:0000313" key="3">
    <source>
        <dbReference type="Proteomes" id="UP001240447"/>
    </source>
</evidence>
<gene>
    <name evidence="2" type="ORF">J2S59_001978</name>
</gene>
<dbReference type="InterPro" id="IPR032710">
    <property type="entry name" value="NTF2-like_dom_sf"/>
</dbReference>
<name>A0ABT9NP22_9ACTN</name>
<sequence>MSESPARRAAQRYLDTINAGDLEGLLALFADDAVVLHPLGTFEGADRLREFYGTFIIPAKPEMTGSGWVADGRICAFELEALTAGRRTFALDHLTVDDTGAIIRMAIAYRTQPG</sequence>
<dbReference type="Pfam" id="PF12680">
    <property type="entry name" value="SnoaL_2"/>
    <property type="match status" value="1"/>
</dbReference>
<comment type="caution">
    <text evidence="2">The sequence shown here is derived from an EMBL/GenBank/DDBJ whole genome shotgun (WGS) entry which is preliminary data.</text>
</comment>
<feature type="domain" description="SnoaL-like" evidence="1">
    <location>
        <begin position="10"/>
        <end position="103"/>
    </location>
</feature>
<dbReference type="RefSeq" id="WP_068121659.1">
    <property type="nucleotide sequence ID" value="NZ_CCXJ01000398.1"/>
</dbReference>
<dbReference type="InterPro" id="IPR037401">
    <property type="entry name" value="SnoaL-like"/>
</dbReference>
<organism evidence="2 3">
    <name type="scientific">Nocardioides massiliensis</name>
    <dbReference type="NCBI Taxonomy" id="1325935"/>
    <lineage>
        <taxon>Bacteria</taxon>
        <taxon>Bacillati</taxon>
        <taxon>Actinomycetota</taxon>
        <taxon>Actinomycetes</taxon>
        <taxon>Propionibacteriales</taxon>
        <taxon>Nocardioidaceae</taxon>
        <taxon>Nocardioides</taxon>
    </lineage>
</organism>
<dbReference type="EMBL" id="JAUSQM010000001">
    <property type="protein sequence ID" value="MDP9822169.1"/>
    <property type="molecule type" value="Genomic_DNA"/>
</dbReference>
<dbReference type="SUPFAM" id="SSF54427">
    <property type="entry name" value="NTF2-like"/>
    <property type="match status" value="1"/>
</dbReference>